<dbReference type="RefSeq" id="WP_161487043.1">
    <property type="nucleotide sequence ID" value="NZ_FQXL01000030.1"/>
</dbReference>
<evidence type="ECO:0000313" key="2">
    <source>
        <dbReference type="Proteomes" id="UP000076603"/>
    </source>
</evidence>
<protein>
    <submittedName>
        <fullName evidence="1">Uncharacterized protein</fullName>
    </submittedName>
</protein>
<comment type="caution">
    <text evidence="1">The sequence shown here is derived from an EMBL/GenBank/DDBJ whole genome shotgun (WGS) entry which is preliminary data.</text>
</comment>
<gene>
    <name evidence="1" type="ORF">CLMAG_57650</name>
</gene>
<evidence type="ECO:0000313" key="1">
    <source>
        <dbReference type="EMBL" id="KZL88861.1"/>
    </source>
</evidence>
<dbReference type="AlphaFoldDB" id="A0A162QRB4"/>
<accession>A0A162QRB4</accession>
<proteinExistence type="predicted"/>
<dbReference type="EMBL" id="LWAE01000013">
    <property type="protein sequence ID" value="KZL88861.1"/>
    <property type="molecule type" value="Genomic_DNA"/>
</dbReference>
<dbReference type="Proteomes" id="UP000076603">
    <property type="component" value="Unassembled WGS sequence"/>
</dbReference>
<organism evidence="1 2">
    <name type="scientific">Clostridium magnum DSM 2767</name>
    <dbReference type="NCBI Taxonomy" id="1121326"/>
    <lineage>
        <taxon>Bacteria</taxon>
        <taxon>Bacillati</taxon>
        <taxon>Bacillota</taxon>
        <taxon>Clostridia</taxon>
        <taxon>Eubacteriales</taxon>
        <taxon>Clostridiaceae</taxon>
        <taxon>Clostridium</taxon>
    </lineage>
</organism>
<sequence length="56" mass="6669">MKTYNYLYEDGCLIIFKGKEVLHVEYIEELALVEDTICELQEEGLIPCINIKRIYR</sequence>
<keyword evidence="2" id="KW-1185">Reference proteome</keyword>
<dbReference type="PATRIC" id="fig|1121326.3.peg.5825"/>
<name>A0A162QRB4_9CLOT</name>
<reference evidence="1 2" key="1">
    <citation type="submission" date="2016-04" db="EMBL/GenBank/DDBJ databases">
        <title>Genome sequence of Clostridium magnum DSM 2767.</title>
        <authorList>
            <person name="Poehlein A."/>
            <person name="Uhlig R."/>
            <person name="Fischer R."/>
            <person name="Bahl H."/>
            <person name="Daniel R."/>
        </authorList>
    </citation>
    <scope>NUCLEOTIDE SEQUENCE [LARGE SCALE GENOMIC DNA]</scope>
    <source>
        <strain evidence="1 2">DSM 2767</strain>
    </source>
</reference>